<sequence length="423" mass="43674">MTPRILLNVVFFAILGGVLSVWAATSLLNIDAIDRPFTVTAEFTSSPGLYPDLQVTYLGVPVGRVASVDLLPGKVAVKMKLDHDAKVPAPAGAQVLRKSAIGEPYIELTAPAEPATGTLKAGDTVPLARTSGTVDYQDLFDRLGKTLNSVNPEDTRVVVHELATGVQGHGDTLRDLIGDADRLTGTLAANAGLLDHLSTELTDLTGTLARHRERLSSSVADVADVTAEIRKADGSLLTVLQQGPGFLGRVETLVQTARPGLGCLLTAGAAPGPPVFTPKTEATVRHIINLLPTFQALLKDTAVVTPKGTYLRSTALVSIAGPQAAADYTLPVAKPVPPATPRCPATPGTDARGKKPTGDKDAPARTTEAPGPGGATPVPVQNASGESEKGVAGTVLPLLPILLAAGVLITVAGRALRSYLSGR</sequence>
<dbReference type="PANTHER" id="PTHR33371">
    <property type="entry name" value="INTERMEMBRANE PHOSPHOLIPID TRANSPORT SYSTEM BINDING PROTEIN MLAD-RELATED"/>
    <property type="match status" value="1"/>
</dbReference>
<reference evidence="6" key="1">
    <citation type="journal article" date="2019" name="Int. J. Syst. Evol. Microbiol.">
        <title>The Global Catalogue of Microorganisms (GCM) 10K type strain sequencing project: providing services to taxonomists for standard genome sequencing and annotation.</title>
        <authorList>
            <consortium name="The Broad Institute Genomics Platform"/>
            <consortium name="The Broad Institute Genome Sequencing Center for Infectious Disease"/>
            <person name="Wu L."/>
            <person name="Ma J."/>
        </authorList>
    </citation>
    <scope>NUCLEOTIDE SEQUENCE [LARGE SCALE GENOMIC DNA]</scope>
    <source>
        <strain evidence="6">JCM 9377</strain>
    </source>
</reference>
<dbReference type="InterPro" id="IPR003399">
    <property type="entry name" value="Mce/MlaD"/>
</dbReference>
<keyword evidence="2" id="KW-0812">Transmembrane</keyword>
<dbReference type="Pfam" id="PF02470">
    <property type="entry name" value="MlaD"/>
    <property type="match status" value="1"/>
</dbReference>
<feature type="compositionally biased region" description="Basic and acidic residues" evidence="1">
    <location>
        <begin position="351"/>
        <end position="363"/>
    </location>
</feature>
<keyword evidence="6" id="KW-1185">Reference proteome</keyword>
<evidence type="ECO:0000259" key="3">
    <source>
        <dbReference type="Pfam" id="PF02470"/>
    </source>
</evidence>
<name>A0ABP6QR96_9ACTN</name>
<organism evidence="5 6">
    <name type="scientific">Actinocorallia longicatena</name>
    <dbReference type="NCBI Taxonomy" id="111803"/>
    <lineage>
        <taxon>Bacteria</taxon>
        <taxon>Bacillati</taxon>
        <taxon>Actinomycetota</taxon>
        <taxon>Actinomycetes</taxon>
        <taxon>Streptosporangiales</taxon>
        <taxon>Thermomonosporaceae</taxon>
        <taxon>Actinocorallia</taxon>
    </lineage>
</organism>
<accession>A0ABP6QR96</accession>
<evidence type="ECO:0000256" key="1">
    <source>
        <dbReference type="SAM" id="MobiDB-lite"/>
    </source>
</evidence>
<feature type="domain" description="Mce/MlaD" evidence="3">
    <location>
        <begin position="37"/>
        <end position="110"/>
    </location>
</feature>
<dbReference type="InterPro" id="IPR024516">
    <property type="entry name" value="Mce_C"/>
</dbReference>
<feature type="domain" description="Mammalian cell entry C-terminal" evidence="4">
    <location>
        <begin position="118"/>
        <end position="261"/>
    </location>
</feature>
<gene>
    <name evidence="5" type="ORF">GCM10010468_70300</name>
</gene>
<protein>
    <submittedName>
        <fullName evidence="5">MCE family protein</fullName>
    </submittedName>
</protein>
<feature type="transmembrane region" description="Helical" evidence="2">
    <location>
        <begin position="395"/>
        <end position="416"/>
    </location>
</feature>
<evidence type="ECO:0000256" key="2">
    <source>
        <dbReference type="SAM" id="Phobius"/>
    </source>
</evidence>
<dbReference type="Pfam" id="PF11887">
    <property type="entry name" value="Mce4_CUP1"/>
    <property type="match status" value="1"/>
</dbReference>
<comment type="caution">
    <text evidence="5">The sequence shown here is derived from an EMBL/GenBank/DDBJ whole genome shotgun (WGS) entry which is preliminary data.</text>
</comment>
<keyword evidence="2" id="KW-1133">Transmembrane helix</keyword>
<evidence type="ECO:0000313" key="6">
    <source>
        <dbReference type="Proteomes" id="UP001501237"/>
    </source>
</evidence>
<dbReference type="PANTHER" id="PTHR33371:SF4">
    <property type="entry name" value="INTERMEMBRANE PHOSPHOLIPID TRANSPORT SYSTEM BINDING PROTEIN MLAD"/>
    <property type="match status" value="1"/>
</dbReference>
<dbReference type="Proteomes" id="UP001501237">
    <property type="component" value="Unassembled WGS sequence"/>
</dbReference>
<dbReference type="NCBIfam" id="TIGR00996">
    <property type="entry name" value="Mtu_fam_mce"/>
    <property type="match status" value="1"/>
</dbReference>
<evidence type="ECO:0000313" key="5">
    <source>
        <dbReference type="EMBL" id="GAA3236168.1"/>
    </source>
</evidence>
<keyword evidence="2" id="KW-0472">Membrane</keyword>
<proteinExistence type="predicted"/>
<dbReference type="EMBL" id="BAAAUV010000029">
    <property type="protein sequence ID" value="GAA3236168.1"/>
    <property type="molecule type" value="Genomic_DNA"/>
</dbReference>
<dbReference type="InterPro" id="IPR052336">
    <property type="entry name" value="MlaD_Phospholipid_Transporter"/>
</dbReference>
<feature type="region of interest" description="Disordered" evidence="1">
    <location>
        <begin position="332"/>
        <end position="386"/>
    </location>
</feature>
<evidence type="ECO:0000259" key="4">
    <source>
        <dbReference type="Pfam" id="PF11887"/>
    </source>
</evidence>
<dbReference type="RefSeq" id="WP_344837234.1">
    <property type="nucleotide sequence ID" value="NZ_BAAAUV010000029.1"/>
</dbReference>
<dbReference type="InterPro" id="IPR005693">
    <property type="entry name" value="Mce"/>
</dbReference>